<evidence type="ECO:0000256" key="1">
    <source>
        <dbReference type="SAM" id="SignalP"/>
    </source>
</evidence>
<accession>A0A4Q4KMY9</accession>
<dbReference type="InterPro" id="IPR043781">
    <property type="entry name" value="DUF5723"/>
</dbReference>
<comment type="caution">
    <text evidence="3">The sequence shown here is derived from an EMBL/GenBank/DDBJ whole genome shotgun (WGS) entry which is preliminary data.</text>
</comment>
<protein>
    <recommendedName>
        <fullName evidence="2">DUF5723 domain-containing protein</fullName>
    </recommendedName>
</protein>
<evidence type="ECO:0000313" key="4">
    <source>
        <dbReference type="Proteomes" id="UP000293952"/>
    </source>
</evidence>
<evidence type="ECO:0000313" key="3">
    <source>
        <dbReference type="EMBL" id="RYM33279.1"/>
    </source>
</evidence>
<gene>
    <name evidence="3" type="ORF">ERX46_10050</name>
</gene>
<feature type="signal peptide" evidence="1">
    <location>
        <begin position="1"/>
        <end position="23"/>
    </location>
</feature>
<dbReference type="EMBL" id="SETE01000004">
    <property type="protein sequence ID" value="RYM33279.1"/>
    <property type="molecule type" value="Genomic_DNA"/>
</dbReference>
<name>A0A4Q4KMY9_9FLAO</name>
<dbReference type="OrthoDB" id="9808610at2"/>
<keyword evidence="4" id="KW-1185">Reference proteome</keyword>
<dbReference type="AlphaFoldDB" id="A0A4Q4KMY9"/>
<dbReference type="Pfam" id="PF18990">
    <property type="entry name" value="DUF5723"/>
    <property type="match status" value="1"/>
</dbReference>
<feature type="domain" description="DUF5723" evidence="2">
    <location>
        <begin position="190"/>
        <end position="441"/>
    </location>
</feature>
<dbReference type="Proteomes" id="UP000293952">
    <property type="component" value="Unassembled WGS sequence"/>
</dbReference>
<feature type="chain" id="PRO_5020945742" description="DUF5723 domain-containing protein" evidence="1">
    <location>
        <begin position="24"/>
        <end position="495"/>
    </location>
</feature>
<reference evidence="3 4" key="1">
    <citation type="submission" date="2019-02" db="EMBL/GenBank/DDBJ databases">
        <title>Genome sequence of the sea-ice species Brumimicrobium glaciale.</title>
        <authorList>
            <person name="Bowman J.P."/>
        </authorList>
    </citation>
    <scope>NUCLEOTIDE SEQUENCE [LARGE SCALE GENOMIC DNA]</scope>
    <source>
        <strain evidence="3 4">IC156</strain>
    </source>
</reference>
<sequence>MMKSVTRYFSAIFLFFLANISFSQTQGVAYTAVGKGVATTFVTDYHSLGINSSALGWGTGFEGKKFTLGTTEFSGGISSPSLNKDRLKNVMSSVRSQINKEEGFDFDQQKSAASDYAESGITVNASYNWFGASYQSEKFGGIAISINEEINWFSQLNRQTTDLIFRGKRSDYYDSLVIVYQGDTSTISNSGNISQDSLEAVIRGERNNPLLISQISDGSRIKFSWNRNFNIGYGRKILGDRETFALYAGVVARYIHSIAMFDMESNSNGLSLNSSLTPFFNIQYDNETTTTNSGTFPESVGKGYGLDFSTSVILLDRIKIAAAVNNIGRVTYKSNVYRVNDTLLGSTTMDGIEGAGFEEIMGQISEDGGLFSLENEKEVVVGNAATFRLGGSISFFDNMLDVGVDFVAPFNRDNPGSLQNSVFSIGGDIRPVKWLQLSAGYFGGGVYAHNVPVGINFILGEGRYEFGISSRDALSFFSKDGNSLSTAFGVARFRF</sequence>
<evidence type="ECO:0000259" key="2">
    <source>
        <dbReference type="Pfam" id="PF18990"/>
    </source>
</evidence>
<dbReference type="RefSeq" id="WP_130093740.1">
    <property type="nucleotide sequence ID" value="NZ_SETE01000004.1"/>
</dbReference>
<keyword evidence="1" id="KW-0732">Signal</keyword>
<proteinExistence type="predicted"/>
<organism evidence="3 4">
    <name type="scientific">Brumimicrobium glaciale</name>
    <dbReference type="NCBI Taxonomy" id="200475"/>
    <lineage>
        <taxon>Bacteria</taxon>
        <taxon>Pseudomonadati</taxon>
        <taxon>Bacteroidota</taxon>
        <taxon>Flavobacteriia</taxon>
        <taxon>Flavobacteriales</taxon>
        <taxon>Crocinitomicaceae</taxon>
        <taxon>Brumimicrobium</taxon>
    </lineage>
</organism>